<dbReference type="InterPro" id="IPR050472">
    <property type="entry name" value="Anth_synth/Amidotransfase"/>
</dbReference>
<protein>
    <submittedName>
        <fullName evidence="3">Aminodeoxychorismate/anthranilate synthase component II</fullName>
    </submittedName>
</protein>
<dbReference type="InterPro" id="IPR006221">
    <property type="entry name" value="TrpG/PapA_dom"/>
</dbReference>
<dbReference type="Pfam" id="PF00117">
    <property type="entry name" value="GATase"/>
    <property type="match status" value="1"/>
</dbReference>
<name>A0ABM8IGW1_9BACE</name>
<sequence>MKKILILDNYDSFTYNLLHLVKESGYKNVEVHRNDKISLDDIEKFDKIILSPGPGIPEEAGILLPLIRRYAPTKSILGVCLGHQAIGEAFGAELENLKEVFHGVESSIRITKEDSLFSGLPKEITVGRYHSWIVSNKNFPENELEVIAEDNQGEIMAIRHKTYDVKGIQFHPESVLTPKGREIINNWLNK</sequence>
<feature type="domain" description="Glutamine amidotransferase" evidence="2">
    <location>
        <begin position="5"/>
        <end position="188"/>
    </location>
</feature>
<evidence type="ECO:0000256" key="1">
    <source>
        <dbReference type="ARBA" id="ARBA00022962"/>
    </source>
</evidence>
<dbReference type="PRINTS" id="PR00099">
    <property type="entry name" value="CPSGATASE"/>
</dbReference>
<keyword evidence="1" id="KW-0315">Glutamine amidotransferase</keyword>
<organism evidence="3 4">
    <name type="scientific">Bacteroides sedimenti</name>
    <dbReference type="NCBI Taxonomy" id="2136147"/>
    <lineage>
        <taxon>Bacteria</taxon>
        <taxon>Pseudomonadati</taxon>
        <taxon>Bacteroidota</taxon>
        <taxon>Bacteroidia</taxon>
        <taxon>Bacteroidales</taxon>
        <taxon>Bacteroidaceae</taxon>
        <taxon>Bacteroides</taxon>
    </lineage>
</organism>
<evidence type="ECO:0000313" key="4">
    <source>
        <dbReference type="Proteomes" id="UP001496674"/>
    </source>
</evidence>
<evidence type="ECO:0000313" key="3">
    <source>
        <dbReference type="EMBL" id="BEG98773.1"/>
    </source>
</evidence>
<dbReference type="CDD" id="cd01743">
    <property type="entry name" value="GATase1_Anthranilate_Synthase"/>
    <property type="match status" value="1"/>
</dbReference>
<dbReference type="EMBL" id="AP028055">
    <property type="protein sequence ID" value="BEG98773.1"/>
    <property type="molecule type" value="Genomic_DNA"/>
</dbReference>
<dbReference type="PANTHER" id="PTHR43418">
    <property type="entry name" value="MULTIFUNCTIONAL TRYPTOPHAN BIOSYNTHESIS PROTEIN-RELATED"/>
    <property type="match status" value="1"/>
</dbReference>
<accession>A0ABM8IGW1</accession>
<dbReference type="Gene3D" id="3.40.50.880">
    <property type="match status" value="1"/>
</dbReference>
<dbReference type="PROSITE" id="PS51273">
    <property type="entry name" value="GATASE_TYPE_1"/>
    <property type="match status" value="1"/>
</dbReference>
<dbReference type="PRINTS" id="PR00097">
    <property type="entry name" value="ANTSNTHASEII"/>
</dbReference>
<keyword evidence="4" id="KW-1185">Reference proteome</keyword>
<gene>
    <name evidence="3" type="ORF">BSYN_10380</name>
</gene>
<dbReference type="InterPro" id="IPR017926">
    <property type="entry name" value="GATASE"/>
</dbReference>
<dbReference type="NCBIfam" id="TIGR00566">
    <property type="entry name" value="trpG_papA"/>
    <property type="match status" value="1"/>
</dbReference>
<dbReference type="PANTHER" id="PTHR43418:SF4">
    <property type="entry name" value="MULTIFUNCTIONAL TRYPTOPHAN BIOSYNTHESIS PROTEIN"/>
    <property type="match status" value="1"/>
</dbReference>
<dbReference type="PRINTS" id="PR00096">
    <property type="entry name" value="GATASE"/>
</dbReference>
<dbReference type="RefSeq" id="WP_353333981.1">
    <property type="nucleotide sequence ID" value="NZ_AP028055.1"/>
</dbReference>
<reference evidence="3 4" key="1">
    <citation type="submission" date="2023-04" db="EMBL/GenBank/DDBJ databases">
        <title>Draft genome sequence of acteroides sedimenti strain YN3PY1.</title>
        <authorList>
            <person name="Yoshida N."/>
        </authorList>
    </citation>
    <scope>NUCLEOTIDE SEQUENCE [LARGE SCALE GENOMIC DNA]</scope>
    <source>
        <strain evidence="3 4">YN3PY1</strain>
    </source>
</reference>
<proteinExistence type="predicted"/>
<dbReference type="SUPFAM" id="SSF52317">
    <property type="entry name" value="Class I glutamine amidotransferase-like"/>
    <property type="match status" value="1"/>
</dbReference>
<dbReference type="Proteomes" id="UP001496674">
    <property type="component" value="Chromosome"/>
</dbReference>
<dbReference type="InterPro" id="IPR029062">
    <property type="entry name" value="Class_I_gatase-like"/>
</dbReference>
<evidence type="ECO:0000259" key="2">
    <source>
        <dbReference type="Pfam" id="PF00117"/>
    </source>
</evidence>